<sequence length="1871" mass="209589">MITYSSTSREIATPQPEPNHSTPAKTGVSQVVSSSQYSSSSPSSPFLHDNKQSTSSSACTPPCSTSAVSCSLPLAPSNGSRISSVPSPYGGGHPRLVLYTPVLDQYIISEHKAADHPGGRLKFVDYHPEKKDVPSPPSASNPSSVTIFARIPTTELGPFLTVVAARKILKHHGVQVTKCHTRDKLMEVLNSHLCRECGTFLTELCLIPSSKELKSLRNGRAYRTKIAKEDPNTCDIVQAEDTTHPFPPAPVTKELEEFIVARVCKRLVPEAFEERGSMYLKLQDAPGRRERAPRRRESIRKGSVPRYALAKGLWIGNVPPELQELRYIERILVAKVRHSICWAKVSSGMRKMKANVVSFESPMPKIYSMLPPPREDIEEVLAIMFTGPMKPTTETFSRTPFLVRRNHVGIALRWLILNHCDYANIELSEENLASYPEDVPPVVVEYVKKGTNKSAADTSVWDNDEEDGTEEVSLEAVKARALHHLNNEGRFLNIGQGEKVSIWQNPQLYPQMFPWLFPYGLGGVGSIEALKTVTTKLINGESAKPQTEMERNCWNVFYDLDCIMGKVEGSITTKKNMRAEVWSLVAACGSPSWYFTMSPADIQHPLCLYYAGTDTSYQPNLASSDVITRSEPSTTRLPTPGPEGGACTVAKQCLATEVPNSAPSTVQRDICDNASDVETAFHKLRPETGTTDRGGEALTGEDVDMEDTYDVDCHCQYCLERAAWWDYFLKRFDGVLLRSNVHSCDRNINKDGTTSVKQTYISCRDNKYKKCRARFPRPVHEETKVDRNTGALVMKKGEQWINFVTRTATALLGCNTDTTSLLSGTSVKAVIVYVTDYITKPGLKTHVMFDAIQTVISNNAELITGDLKAKERARQLMTKIINLISAKMELGAPMISLYLLGHPDHYTGHIFKPIYWRNYAIEVSRPYLLEDIDDGEDKVVLMKKDGEYCETSFVFDYIYRPAQVESLCVYEFIQRCSRTAVPKKGKKNGTLPRNTFAFQHCHPLAQTQLLHVRTEPVENIIPNFLGPPLPRSDVGDREEYALTMLSLFHPWRNGKDLRRDAQCWDDAFTTTTFQPRFVKIMNNFNLKYECLDARDDYRSQLANAPELPHNNFASLLGPNYDPEEDVHVPLDWTFNQETANMPLDEPSSLTAWEKGRLKLAFEVSSVLQGLGWDKASKGGKKFDYLAGRQRARFMPPAYWKSELLKSKQLALENILSPAPAVCAGELTTTTATISDRVFIADKKYLLRKTVPQTAEELNYLQNTIALFKLNYEQEKAFRIVANHSTDPYSERLNMYIGGMGGTGKSRVLEALKHFFALRKETYKLIVVAPMGSAAALLGGQTYHTAFGISDIVSNANPAKVLSRLVGVRYCFFDEVSMLSAIDLYRISERLSVVLNYAEQSFGGLNMIFAGDFAQLPPAVGGEAVSLYGRADGKSGDIKVQKNIIGRSLWHEVTTVVMLKQNMRQTNMSKQDTAYRRALQNMRYKACDWEDIAFLRSRITRSVEGSPSIVDPNFRDVSVITTRNAIKDVMNEVGSKRFAAESGVDLAYFYSEDEISREPGKTSRRRIKKRMLLQAIEPSLQHDLWHQPPSTVKGHIPGRLGLCIGLPILIKHNEATELGITNGQEGYVYGWQEGKGSRGQPILDVLFVELKKPPKEVQICGLPVNVVPLLPSTSTQLDCIVKGGSHVLINRTQVEVLPNFAMTDFASQGKTREFNVVDLAPCLTHQSMYTALSRGSTAEGTIILRDFSANIIMGGLRRKKQIQEFRCLELLSEITDLRYNGLLPVEVFGMYRKELIASYRKWKGDDHIPASIPQAIRWSVRDPWMDDPDPVKWRIVDTSRDKAPKLPIKDDRVLIAAQGSRTLKQGPLTTLE</sequence>
<dbReference type="Pfam" id="PF05970">
    <property type="entry name" value="PIF1"/>
    <property type="match status" value="1"/>
</dbReference>
<evidence type="ECO:0000256" key="1">
    <source>
        <dbReference type="RuleBase" id="RU363044"/>
    </source>
</evidence>
<feature type="compositionally biased region" description="Low complexity" evidence="2">
    <location>
        <begin position="28"/>
        <end position="45"/>
    </location>
</feature>
<comment type="similarity">
    <text evidence="1">Belongs to the helicase family.</text>
</comment>
<dbReference type="GO" id="GO:0006281">
    <property type="term" value="P:DNA repair"/>
    <property type="evidence" value="ECO:0007669"/>
    <property type="project" value="UniProtKB-KW"/>
</dbReference>
<dbReference type="SUPFAM" id="SSF52540">
    <property type="entry name" value="P-loop containing nucleoside triphosphate hydrolases"/>
    <property type="match status" value="2"/>
</dbReference>
<protein>
    <recommendedName>
        <fullName evidence="1">ATP-dependent DNA helicase</fullName>
        <ecNumber evidence="1">5.6.2.3</ecNumber>
    </recommendedName>
</protein>
<keyword evidence="1" id="KW-0227">DNA damage</keyword>
<dbReference type="Pfam" id="PF20209">
    <property type="entry name" value="DUF6570"/>
    <property type="match status" value="1"/>
</dbReference>
<evidence type="ECO:0000313" key="5">
    <source>
        <dbReference type="EMBL" id="KAF5339625.1"/>
    </source>
</evidence>
<dbReference type="InterPro" id="IPR010285">
    <property type="entry name" value="DNA_helicase_pif1-like_DEAD"/>
</dbReference>
<keyword evidence="1" id="KW-0067">ATP-binding</keyword>
<dbReference type="GO" id="GO:0006310">
    <property type="term" value="P:DNA recombination"/>
    <property type="evidence" value="ECO:0007669"/>
    <property type="project" value="UniProtKB-KW"/>
</dbReference>
<feature type="compositionally biased region" description="Polar residues" evidence="2">
    <location>
        <begin position="1"/>
        <end position="10"/>
    </location>
</feature>
<keyword evidence="6" id="KW-1185">Reference proteome</keyword>
<dbReference type="InterPro" id="IPR051055">
    <property type="entry name" value="PIF1_helicase"/>
</dbReference>
<feature type="domain" description="DNA helicase Pif1-like DEAD-box helicase" evidence="3">
    <location>
        <begin position="1268"/>
        <end position="1475"/>
    </location>
</feature>
<dbReference type="EMBL" id="JAACJK010000007">
    <property type="protein sequence ID" value="KAF5339625.1"/>
    <property type="molecule type" value="Genomic_DNA"/>
</dbReference>
<feature type="region of interest" description="Disordered" evidence="2">
    <location>
        <begin position="1"/>
        <end position="59"/>
    </location>
</feature>
<keyword evidence="1" id="KW-0547">Nucleotide-binding</keyword>
<dbReference type="Proteomes" id="UP000541558">
    <property type="component" value="Unassembled WGS sequence"/>
</dbReference>
<proteinExistence type="inferred from homology"/>
<gene>
    <name evidence="5" type="ORF">D9611_011516</name>
</gene>
<dbReference type="OrthoDB" id="3259294at2759"/>
<evidence type="ECO:0000313" key="6">
    <source>
        <dbReference type="Proteomes" id="UP000541558"/>
    </source>
</evidence>
<dbReference type="PANTHER" id="PTHR47642">
    <property type="entry name" value="ATP-DEPENDENT DNA HELICASE"/>
    <property type="match status" value="1"/>
</dbReference>
<dbReference type="Gene3D" id="3.40.50.300">
    <property type="entry name" value="P-loop containing nucleotide triphosphate hydrolases"/>
    <property type="match status" value="1"/>
</dbReference>
<evidence type="ECO:0000256" key="2">
    <source>
        <dbReference type="SAM" id="MobiDB-lite"/>
    </source>
</evidence>
<dbReference type="GO" id="GO:0000723">
    <property type="term" value="P:telomere maintenance"/>
    <property type="evidence" value="ECO:0007669"/>
    <property type="project" value="InterPro"/>
</dbReference>
<dbReference type="GO" id="GO:0005524">
    <property type="term" value="F:ATP binding"/>
    <property type="evidence" value="ECO:0007669"/>
    <property type="project" value="UniProtKB-KW"/>
</dbReference>
<keyword evidence="1" id="KW-0233">DNA recombination</keyword>
<reference evidence="5 6" key="1">
    <citation type="journal article" date="2020" name="ISME J.">
        <title>Uncovering the hidden diversity of litter-decomposition mechanisms in mushroom-forming fungi.</title>
        <authorList>
            <person name="Floudas D."/>
            <person name="Bentzer J."/>
            <person name="Ahren D."/>
            <person name="Johansson T."/>
            <person name="Persson P."/>
            <person name="Tunlid A."/>
        </authorList>
    </citation>
    <scope>NUCLEOTIDE SEQUENCE [LARGE SCALE GENOMIC DNA]</scope>
    <source>
        <strain evidence="5 6">CBS 175.51</strain>
    </source>
</reference>
<keyword evidence="1" id="KW-0234">DNA repair</keyword>
<dbReference type="GO" id="GO:0016787">
    <property type="term" value="F:hydrolase activity"/>
    <property type="evidence" value="ECO:0007669"/>
    <property type="project" value="UniProtKB-KW"/>
</dbReference>
<comment type="caution">
    <text evidence="5">The sequence shown here is derived from an EMBL/GenBank/DDBJ whole genome shotgun (WGS) entry which is preliminary data.</text>
</comment>
<comment type="cofactor">
    <cofactor evidence="1">
        <name>Mg(2+)</name>
        <dbReference type="ChEBI" id="CHEBI:18420"/>
    </cofactor>
</comment>
<organism evidence="5 6">
    <name type="scientific">Ephemerocybe angulata</name>
    <dbReference type="NCBI Taxonomy" id="980116"/>
    <lineage>
        <taxon>Eukaryota</taxon>
        <taxon>Fungi</taxon>
        <taxon>Dikarya</taxon>
        <taxon>Basidiomycota</taxon>
        <taxon>Agaricomycotina</taxon>
        <taxon>Agaricomycetes</taxon>
        <taxon>Agaricomycetidae</taxon>
        <taxon>Agaricales</taxon>
        <taxon>Agaricineae</taxon>
        <taxon>Psathyrellaceae</taxon>
        <taxon>Ephemerocybe</taxon>
    </lineage>
</organism>
<dbReference type="GO" id="GO:0043139">
    <property type="term" value="F:5'-3' DNA helicase activity"/>
    <property type="evidence" value="ECO:0007669"/>
    <property type="project" value="UniProtKB-EC"/>
</dbReference>
<accession>A0A8H5FJL9</accession>
<feature type="domain" description="DUF6570" evidence="4">
    <location>
        <begin position="301"/>
        <end position="433"/>
    </location>
</feature>
<dbReference type="InterPro" id="IPR046700">
    <property type="entry name" value="DUF6570"/>
</dbReference>
<keyword evidence="1" id="KW-0378">Hydrolase</keyword>
<keyword evidence="1" id="KW-0347">Helicase</keyword>
<name>A0A8H5FJL9_9AGAR</name>
<comment type="catalytic activity">
    <reaction evidence="1">
        <text>ATP + H2O = ADP + phosphate + H(+)</text>
        <dbReference type="Rhea" id="RHEA:13065"/>
        <dbReference type="ChEBI" id="CHEBI:15377"/>
        <dbReference type="ChEBI" id="CHEBI:15378"/>
        <dbReference type="ChEBI" id="CHEBI:30616"/>
        <dbReference type="ChEBI" id="CHEBI:43474"/>
        <dbReference type="ChEBI" id="CHEBI:456216"/>
        <dbReference type="EC" id="5.6.2.3"/>
    </reaction>
</comment>
<evidence type="ECO:0000259" key="3">
    <source>
        <dbReference type="Pfam" id="PF05970"/>
    </source>
</evidence>
<evidence type="ECO:0000259" key="4">
    <source>
        <dbReference type="Pfam" id="PF20209"/>
    </source>
</evidence>
<dbReference type="EC" id="5.6.2.3" evidence="1"/>
<dbReference type="InterPro" id="IPR027417">
    <property type="entry name" value="P-loop_NTPase"/>
</dbReference>